<evidence type="ECO:0000259" key="1">
    <source>
        <dbReference type="Pfam" id="PF07929"/>
    </source>
</evidence>
<dbReference type="SUPFAM" id="SSF159941">
    <property type="entry name" value="MM3350-like"/>
    <property type="match status" value="1"/>
</dbReference>
<feature type="domain" description="Plasmid pRiA4b Orf3-like" evidence="1">
    <location>
        <begin position="52"/>
        <end position="165"/>
    </location>
</feature>
<dbReference type="GeneID" id="68866092"/>
<dbReference type="RefSeq" id="WP_229572233.1">
    <property type="nucleotide sequence ID" value="NZ_AP025226.1"/>
</dbReference>
<organism evidence="2 3">
    <name type="scientific">Saccharolobus caldissimus</name>
    <dbReference type="NCBI Taxonomy" id="1702097"/>
    <lineage>
        <taxon>Archaea</taxon>
        <taxon>Thermoproteota</taxon>
        <taxon>Thermoprotei</taxon>
        <taxon>Sulfolobales</taxon>
        <taxon>Sulfolobaceae</taxon>
        <taxon>Saccharolobus</taxon>
    </lineage>
</organism>
<dbReference type="KEGG" id="scas:SACC_13610"/>
<evidence type="ECO:0000313" key="3">
    <source>
        <dbReference type="Proteomes" id="UP001319921"/>
    </source>
</evidence>
<name>A0AAQ4CRB3_9CREN</name>
<dbReference type="InterPro" id="IPR012912">
    <property type="entry name" value="Plasmid_pRiA4b_Orf3-like"/>
</dbReference>
<evidence type="ECO:0000313" key="2">
    <source>
        <dbReference type="EMBL" id="BDB98344.1"/>
    </source>
</evidence>
<dbReference type="EMBL" id="AP025226">
    <property type="protein sequence ID" value="BDB98344.1"/>
    <property type="molecule type" value="Genomic_DNA"/>
</dbReference>
<dbReference type="Pfam" id="PF07929">
    <property type="entry name" value="PRiA4_ORF3"/>
    <property type="match status" value="1"/>
</dbReference>
<sequence length="248" mass="27989">MVSRGKCMLCDKEITTSTALRHFKSCDNVKDILNGEIDGYIISIKDKYSSDYWLYIAVPSSFTLEDLDNFLRDIWVECCGHLSEFVINGVHYGSAEAVRASREFPFGPRLLSAKKKLSAVLSKGLIFDYIYDFGSSTELILAVVDNVKLKDDDHIYVLGRNNKPNYKCVNCDNSAEYICYECLGEMGELTDVVYCRECLMKHDHADDNAGLIPNSPRAGVCGYTGDEKMEKLKIWPIESDKSLRISKP</sequence>
<dbReference type="InterPro" id="IPR024047">
    <property type="entry name" value="MM3350-like_sf"/>
</dbReference>
<dbReference type="AlphaFoldDB" id="A0AAQ4CRB3"/>
<keyword evidence="3" id="KW-1185">Reference proteome</keyword>
<dbReference type="Proteomes" id="UP001319921">
    <property type="component" value="Chromosome"/>
</dbReference>
<accession>A0AAQ4CRB3</accession>
<dbReference type="Gene3D" id="3.10.290.30">
    <property type="entry name" value="MM3350-like"/>
    <property type="match status" value="1"/>
</dbReference>
<proteinExistence type="predicted"/>
<protein>
    <recommendedName>
        <fullName evidence="1">Plasmid pRiA4b Orf3-like domain-containing protein</fullName>
    </recommendedName>
</protein>
<gene>
    <name evidence="2" type="ORF">SACC_13610</name>
</gene>
<reference evidence="2 3" key="1">
    <citation type="journal article" date="2022" name="Microbiol. Resour. Announc.">
        <title>Complete Genome Sequence of the Hyperthermophilic and Acidophilic Archaeon Saccharolobus caldissimus Strain HS-3T.</title>
        <authorList>
            <person name="Sakai H.D."/>
            <person name="Kurosawa N."/>
        </authorList>
    </citation>
    <scope>NUCLEOTIDE SEQUENCE [LARGE SCALE GENOMIC DNA]</scope>
    <source>
        <strain evidence="2 3">JCM32116</strain>
    </source>
</reference>